<keyword evidence="7" id="KW-0808">Transferase</keyword>
<dbReference type="Gene3D" id="3.30.40.10">
    <property type="entry name" value="Zinc/RING finger domain, C3HC4 (zinc finger)"/>
    <property type="match status" value="1"/>
</dbReference>
<dbReference type="FunFam" id="1.20.120.1750:FF:000027">
    <property type="entry name" value="RBR-type E3 ubiquitin transferase"/>
    <property type="match status" value="1"/>
</dbReference>
<dbReference type="PaxDb" id="4577-GRMZM2G082302_P01"/>
<dbReference type="CDD" id="cd20346">
    <property type="entry name" value="BRcat_RBR_ANKIB1"/>
    <property type="match status" value="1"/>
</dbReference>
<protein>
    <recommendedName>
        <fullName evidence="6">RBR-type E3 ubiquitin transferase</fullName>
        <ecNumber evidence="6">2.3.2.31</ecNumber>
    </recommendedName>
</protein>
<keyword evidence="9" id="KW-0677">Repeat</keyword>
<dbReference type="Pfam" id="PF21235">
    <property type="entry name" value="UBA_ARI1"/>
    <property type="match status" value="1"/>
</dbReference>
<evidence type="ECO:0000256" key="2">
    <source>
        <dbReference type="ARBA" id="ARBA00001947"/>
    </source>
</evidence>
<dbReference type="PROSITE" id="PS51873">
    <property type="entry name" value="TRIAD"/>
    <property type="match status" value="1"/>
</dbReference>
<feature type="compositionally biased region" description="Acidic residues" evidence="14">
    <location>
        <begin position="51"/>
        <end position="74"/>
    </location>
</feature>
<feature type="domain" description="RING-type" evidence="15">
    <location>
        <begin position="175"/>
        <end position="389"/>
    </location>
</feature>
<feature type="compositionally biased region" description="Basic and acidic residues" evidence="14">
    <location>
        <begin position="78"/>
        <end position="87"/>
    </location>
</feature>
<dbReference type="SMART" id="SM00647">
    <property type="entry name" value="IBR"/>
    <property type="match status" value="2"/>
</dbReference>
<feature type="region of interest" description="Disordered" evidence="14">
    <location>
        <begin position="751"/>
        <end position="770"/>
    </location>
</feature>
<evidence type="ECO:0000259" key="15">
    <source>
        <dbReference type="PROSITE" id="PS51873"/>
    </source>
</evidence>
<keyword evidence="12" id="KW-0862">Zinc</keyword>
<dbReference type="InterPro" id="IPR013083">
    <property type="entry name" value="Znf_RING/FYVE/PHD"/>
</dbReference>
<dbReference type="GO" id="GO:0016567">
    <property type="term" value="P:protein ubiquitination"/>
    <property type="evidence" value="ECO:0007669"/>
    <property type="project" value="InterPro"/>
</dbReference>
<feature type="region of interest" description="Disordered" evidence="14">
    <location>
        <begin position="1"/>
        <end position="87"/>
    </location>
</feature>
<dbReference type="ExpressionAtlas" id="A0A1D6F853">
    <property type="expression patterns" value="baseline and differential"/>
</dbReference>
<dbReference type="GO" id="GO:0008270">
    <property type="term" value="F:zinc ion binding"/>
    <property type="evidence" value="ECO:0007669"/>
    <property type="project" value="UniProtKB-KW"/>
</dbReference>
<evidence type="ECO:0000256" key="4">
    <source>
        <dbReference type="ARBA" id="ARBA00004906"/>
    </source>
</evidence>
<dbReference type="EMBL" id="CM007648">
    <property type="protein sequence ID" value="ONM27388.1"/>
    <property type="molecule type" value="Genomic_DNA"/>
</dbReference>
<dbReference type="GO" id="GO:0061630">
    <property type="term" value="F:ubiquitin protein ligase activity"/>
    <property type="evidence" value="ECO:0007669"/>
    <property type="project" value="UniProtKB-EC"/>
</dbReference>
<evidence type="ECO:0000256" key="8">
    <source>
        <dbReference type="ARBA" id="ARBA00022723"/>
    </source>
</evidence>
<evidence type="ECO:0000256" key="6">
    <source>
        <dbReference type="ARBA" id="ARBA00012251"/>
    </source>
</evidence>
<dbReference type="InterPro" id="IPR048962">
    <property type="entry name" value="ARIH1-like_UBL"/>
</dbReference>
<dbReference type="Pfam" id="PF01485">
    <property type="entry name" value="IBR"/>
    <property type="match status" value="1"/>
</dbReference>
<dbReference type="STRING" id="4577.A0A1D6F853"/>
<name>A0A1D6F853_MAIZE</name>
<evidence type="ECO:0000313" key="16">
    <source>
        <dbReference type="EMBL" id="ONM27388.1"/>
    </source>
</evidence>
<evidence type="ECO:0000256" key="9">
    <source>
        <dbReference type="ARBA" id="ARBA00022737"/>
    </source>
</evidence>
<dbReference type="EC" id="2.3.2.31" evidence="6"/>
<dbReference type="InParanoid" id="A0A1D6F853"/>
<evidence type="ECO:0000256" key="14">
    <source>
        <dbReference type="SAM" id="MobiDB-lite"/>
    </source>
</evidence>
<evidence type="ECO:0000256" key="10">
    <source>
        <dbReference type="ARBA" id="ARBA00022771"/>
    </source>
</evidence>
<dbReference type="Gene3D" id="1.20.120.1750">
    <property type="match status" value="1"/>
</dbReference>
<dbReference type="InterPro" id="IPR017907">
    <property type="entry name" value="Znf_RING_CS"/>
</dbReference>
<evidence type="ECO:0000256" key="11">
    <source>
        <dbReference type="ARBA" id="ARBA00022786"/>
    </source>
</evidence>
<keyword evidence="13" id="KW-0175">Coiled coil</keyword>
<evidence type="ECO:0000256" key="12">
    <source>
        <dbReference type="ARBA" id="ARBA00022833"/>
    </source>
</evidence>
<proteinExistence type="inferred from homology"/>
<sequence>MASCGGGVCLKRDRREEEENDDDKGETSGRNKRPSSGAYYTGAGVDAQRTDDDDSAAADYMYEYDDGYEEEESAAEQPKGDDASARDTEQRYAVLTEDDVRARQEADTARVAEVLSIPAGFARALLRHFKWRVGRAQEEWFSDAQHQQRVRGAVGLVPAACPDGDALVPAARSPRPRVCGICFDAFPAGGTRSAGCAAHYYCDGCWCGYVAAAVGDGARCLALRCPDPSCAAAVVRELVDEVARDDDRARYARFWLRSYVEESGGRIRWCGGAGCTRSVELLGGCDAEAVASAVDVVCGCRHAFCWRCGEEAHRPVSCGTVRAWLAKNASDSETANWVVANTKRCPMCRRPIEKNHGCNHMTCGAPCHHQFCWLCLDPWDHHRGCTRYDSRRRRRHGPVDEVEDEEEQAQRTLAKASLDRYLYHYERWEGNGKSLRKALADADELERSELQRMARLLDLPAMDLGFVTEAYRQIADGRRVLRWAHAYDYFLSLDPERDAAKRGLFDDLQSQANRWLECLHGCAELERKHLFGAADADAEDEPTVAAAAFMAYKERLANLTGVTRRFIGNLVRAFKTNLPEVVVTLTPPASDLQHIVKSGPTTERQTTVGIGGILSTEATVTLPVSNVSSLQGTSALRPSSSSLVVSQETDIANDSVQERHSPTRNLAQAQHPVRPGGHGGFLSNPYPSFFGEATSTAGPLQLYMPNMVVSGGTTSTPSLAFSLSALGQPITSTALGGSFGSNTRTAWGNSDMAAASSSQPDRMGMDQQAGTGSAMNLTIGLHPNAQQPPPKYVKIWEGDLYGQRQGQPVFISKLESWGGTVSRKYSESQYVGNTDFLIFRALNQHGFLGQLQERKLCGVIQLPSQTLLLSMYDKTSRMVGMLFPKNMLMFRPEALTQPSPVQQEELIHHQQQQLQQQQRNIHRLQRQLIQKQQQQHMQKLLPQRLQYQEQLHLQQQMTQQIQQQQQSLYQQHQQMQHQQQLWQQIQQQKHQLQHMDPQQQQLLSQMVGTELGSDDDTREDWVTGAGPHA</sequence>
<comment type="cofactor">
    <cofactor evidence="2">
        <name>Zn(2+)</name>
        <dbReference type="ChEBI" id="CHEBI:29105"/>
    </cofactor>
</comment>
<evidence type="ECO:0000256" key="1">
    <source>
        <dbReference type="ARBA" id="ARBA00001798"/>
    </source>
</evidence>
<dbReference type="Pfam" id="PF22191">
    <property type="entry name" value="IBR_1"/>
    <property type="match status" value="1"/>
</dbReference>
<comment type="pathway">
    <text evidence="4">Protein modification; protein ubiquitination.</text>
</comment>
<evidence type="ECO:0000256" key="13">
    <source>
        <dbReference type="SAM" id="Coils"/>
    </source>
</evidence>
<dbReference type="AlphaFoldDB" id="A0A1D6F853"/>
<keyword evidence="11" id="KW-0833">Ubl conjugation pathway</keyword>
<dbReference type="InterPro" id="IPR044066">
    <property type="entry name" value="TRIAD_supradom"/>
</dbReference>
<dbReference type="eggNOG" id="KOG1815">
    <property type="taxonomic scope" value="Eukaryota"/>
</dbReference>
<dbReference type="SMR" id="A0A1D6F853"/>
<dbReference type="InterPro" id="IPR002867">
    <property type="entry name" value="IBR_dom"/>
</dbReference>
<evidence type="ECO:0000256" key="7">
    <source>
        <dbReference type="ARBA" id="ARBA00022679"/>
    </source>
</evidence>
<organism evidence="16">
    <name type="scientific">Zea mays</name>
    <name type="common">Maize</name>
    <dbReference type="NCBI Taxonomy" id="4577"/>
    <lineage>
        <taxon>Eukaryota</taxon>
        <taxon>Viridiplantae</taxon>
        <taxon>Streptophyta</taxon>
        <taxon>Embryophyta</taxon>
        <taxon>Tracheophyta</taxon>
        <taxon>Spermatophyta</taxon>
        <taxon>Magnoliopsida</taxon>
        <taxon>Liliopsida</taxon>
        <taxon>Poales</taxon>
        <taxon>Poaceae</taxon>
        <taxon>PACMAD clade</taxon>
        <taxon>Panicoideae</taxon>
        <taxon>Andropogonodae</taxon>
        <taxon>Andropogoneae</taxon>
        <taxon>Tripsacinae</taxon>
        <taxon>Zea</taxon>
    </lineage>
</organism>
<evidence type="ECO:0000256" key="5">
    <source>
        <dbReference type="ARBA" id="ARBA00005884"/>
    </source>
</evidence>
<dbReference type="IntAct" id="A0A1D6F853">
    <property type="interactions" value="4"/>
</dbReference>
<accession>A0A1D6F853</accession>
<dbReference type="SUPFAM" id="SSF57850">
    <property type="entry name" value="RING/U-box"/>
    <property type="match status" value="3"/>
</dbReference>
<feature type="coiled-coil region" evidence="13">
    <location>
        <begin position="907"/>
        <end position="934"/>
    </location>
</feature>
<dbReference type="PROSITE" id="PS00518">
    <property type="entry name" value="ZF_RING_1"/>
    <property type="match status" value="1"/>
</dbReference>
<gene>
    <name evidence="16" type="ORF">ZEAMMB73_Zm00001d007709</name>
</gene>
<comment type="similarity">
    <text evidence="5">Belongs to the RBR family. Ariadne subfamily.</text>
</comment>
<dbReference type="PANTHER" id="PTHR11685">
    <property type="entry name" value="RBR FAMILY RING FINGER AND IBR DOMAIN-CONTAINING"/>
    <property type="match status" value="1"/>
</dbReference>
<dbReference type="InterPro" id="IPR031127">
    <property type="entry name" value="E3_UB_ligase_RBR"/>
</dbReference>
<keyword evidence="10" id="KW-0863">Zinc-finger</keyword>
<comment type="function">
    <text evidence="3">Might act as an E3 ubiquitin-protein ligase, or as part of E3 complex, which accepts ubiquitin from specific E2 ubiquitin-conjugating enzymes and then transfers it to substrates.</text>
</comment>
<keyword evidence="8" id="KW-0479">Metal-binding</keyword>
<comment type="catalytic activity">
    <reaction evidence="1">
        <text>[E2 ubiquitin-conjugating enzyme]-S-ubiquitinyl-L-cysteine + [acceptor protein]-L-lysine = [E2 ubiquitin-conjugating enzyme]-L-cysteine + [acceptor protein]-N(6)-ubiquitinyl-L-lysine.</text>
        <dbReference type="EC" id="2.3.2.31"/>
    </reaction>
</comment>
<dbReference type="FunFam" id="3.30.40.10:FF:000019">
    <property type="entry name" value="RBR-type E3 ubiquitin transferase"/>
    <property type="match status" value="1"/>
</dbReference>
<evidence type="ECO:0000256" key="3">
    <source>
        <dbReference type="ARBA" id="ARBA00003976"/>
    </source>
</evidence>
<dbReference type="CDD" id="cd22583">
    <property type="entry name" value="Rcat_RBR_ARI7-like"/>
    <property type="match status" value="1"/>
</dbReference>
<reference evidence="16" key="1">
    <citation type="submission" date="2015-12" db="EMBL/GenBank/DDBJ databases">
        <title>Update maize B73 reference genome by single molecule sequencing technologies.</title>
        <authorList>
            <consortium name="Maize Genome Sequencing Project"/>
            <person name="Ware D."/>
        </authorList>
    </citation>
    <scope>NUCLEOTIDE SEQUENCE [LARGE SCALE GENOMIC DNA]</scope>
    <source>
        <tissue evidence="16">Seedling</tissue>
    </source>
</reference>